<reference evidence="1" key="1">
    <citation type="submission" date="2020-07" db="EMBL/GenBank/DDBJ databases">
        <title>Multicomponent nature underlies the extraordinary mechanical properties of spider dragline silk.</title>
        <authorList>
            <person name="Kono N."/>
            <person name="Nakamura H."/>
            <person name="Mori M."/>
            <person name="Yoshida Y."/>
            <person name="Ohtoshi R."/>
            <person name="Malay A.D."/>
            <person name="Moran D.A.P."/>
            <person name="Tomita M."/>
            <person name="Numata K."/>
            <person name="Arakawa K."/>
        </authorList>
    </citation>
    <scope>NUCLEOTIDE SEQUENCE</scope>
</reference>
<keyword evidence="2" id="KW-1185">Reference proteome</keyword>
<dbReference type="OrthoDB" id="10562687at2759"/>
<dbReference type="Proteomes" id="UP000887116">
    <property type="component" value="Unassembled WGS sequence"/>
</dbReference>
<accession>A0A8X6FRI9</accession>
<dbReference type="AlphaFoldDB" id="A0A8X6FRI9"/>
<evidence type="ECO:0000313" key="2">
    <source>
        <dbReference type="Proteomes" id="UP000887116"/>
    </source>
</evidence>
<comment type="caution">
    <text evidence="1">The sequence shown here is derived from an EMBL/GenBank/DDBJ whole genome shotgun (WGS) entry which is preliminary data.</text>
</comment>
<proteinExistence type="predicted"/>
<protein>
    <submittedName>
        <fullName evidence="1">Uncharacterized protein</fullName>
    </submittedName>
</protein>
<gene>
    <name evidence="1" type="primary">AVEN_67774-2_1</name>
    <name evidence="1" type="ORF">TNCT_632431</name>
</gene>
<name>A0A8X6FRI9_TRICU</name>
<sequence length="113" mass="13201">MWRLKEEDSRSLPNGLHVPPQSYEVLQAVDLLVQPGFARECRRIRFAGRVDRVRFSHVALSLHRPSPSESAVRLPRLVFTRRHPSGYRMHWGHPHERKAPQRLLDPHAVASFR</sequence>
<dbReference type="EMBL" id="BMAO01033119">
    <property type="protein sequence ID" value="GFQ87161.1"/>
    <property type="molecule type" value="Genomic_DNA"/>
</dbReference>
<organism evidence="1 2">
    <name type="scientific">Trichonephila clavata</name>
    <name type="common">Joro spider</name>
    <name type="synonym">Nephila clavata</name>
    <dbReference type="NCBI Taxonomy" id="2740835"/>
    <lineage>
        <taxon>Eukaryota</taxon>
        <taxon>Metazoa</taxon>
        <taxon>Ecdysozoa</taxon>
        <taxon>Arthropoda</taxon>
        <taxon>Chelicerata</taxon>
        <taxon>Arachnida</taxon>
        <taxon>Araneae</taxon>
        <taxon>Araneomorphae</taxon>
        <taxon>Entelegynae</taxon>
        <taxon>Araneoidea</taxon>
        <taxon>Nephilidae</taxon>
        <taxon>Trichonephila</taxon>
    </lineage>
</organism>
<evidence type="ECO:0000313" key="1">
    <source>
        <dbReference type="EMBL" id="GFQ87161.1"/>
    </source>
</evidence>